<dbReference type="Pfam" id="PF00931">
    <property type="entry name" value="NB-ARC"/>
    <property type="match status" value="1"/>
</dbReference>
<dbReference type="SUPFAM" id="SSF52540">
    <property type="entry name" value="P-loop containing nucleoside triphosphate hydrolases"/>
    <property type="match status" value="1"/>
</dbReference>
<accession>A0AAU1UJ03</accession>
<dbReference type="AlphaFoldDB" id="A0AAU1UJ03"/>
<feature type="region of interest" description="Disordered" evidence="5">
    <location>
        <begin position="1064"/>
        <end position="1083"/>
    </location>
</feature>
<dbReference type="PRINTS" id="PR00364">
    <property type="entry name" value="DISEASERSIST"/>
</dbReference>
<keyword evidence="3 4" id="KW-0238">DNA-binding</keyword>
<evidence type="ECO:0000259" key="6">
    <source>
        <dbReference type="PROSITE" id="PS51755"/>
    </source>
</evidence>
<evidence type="ECO:0000256" key="1">
    <source>
        <dbReference type="ARBA" id="ARBA00005820"/>
    </source>
</evidence>
<protein>
    <submittedName>
        <fullName evidence="7">NB-ARC domain-containing protein</fullName>
    </submittedName>
</protein>
<dbReference type="InterPro" id="IPR027417">
    <property type="entry name" value="P-loop_NTPase"/>
</dbReference>
<evidence type="ECO:0000256" key="5">
    <source>
        <dbReference type="SAM" id="MobiDB-lite"/>
    </source>
</evidence>
<proteinExistence type="inferred from homology"/>
<gene>
    <name evidence="7" type="ORF">OHU69_39725</name>
</gene>
<comment type="similarity">
    <text evidence="1">Belongs to the AfsR/DnrI/RedD regulatory family.</text>
</comment>
<evidence type="ECO:0000256" key="3">
    <source>
        <dbReference type="ARBA" id="ARBA00023125"/>
    </source>
</evidence>
<dbReference type="SMART" id="SM01043">
    <property type="entry name" value="BTAD"/>
    <property type="match status" value="1"/>
</dbReference>
<keyword evidence="2" id="KW-0902">Two-component regulatory system</keyword>
<dbReference type="Pfam" id="PF00486">
    <property type="entry name" value="Trans_reg_C"/>
    <property type="match status" value="1"/>
</dbReference>
<feature type="compositionally biased region" description="Pro residues" evidence="5">
    <location>
        <begin position="245"/>
        <end position="260"/>
    </location>
</feature>
<dbReference type="InterPro" id="IPR011990">
    <property type="entry name" value="TPR-like_helical_dom_sf"/>
</dbReference>
<feature type="region of interest" description="Disordered" evidence="5">
    <location>
        <begin position="243"/>
        <end position="268"/>
    </location>
</feature>
<dbReference type="GO" id="GO:0000160">
    <property type="term" value="P:phosphorelay signal transduction system"/>
    <property type="evidence" value="ECO:0007669"/>
    <property type="project" value="UniProtKB-KW"/>
</dbReference>
<dbReference type="GO" id="GO:0043531">
    <property type="term" value="F:ADP binding"/>
    <property type="evidence" value="ECO:0007669"/>
    <property type="project" value="InterPro"/>
</dbReference>
<dbReference type="InterPro" id="IPR016032">
    <property type="entry name" value="Sig_transdc_resp-reg_C-effctor"/>
</dbReference>
<dbReference type="PANTHER" id="PTHR47691:SF3">
    <property type="entry name" value="HTH-TYPE TRANSCRIPTIONAL REGULATOR RV0890C-RELATED"/>
    <property type="match status" value="1"/>
</dbReference>
<dbReference type="Pfam" id="PF03704">
    <property type="entry name" value="BTAD"/>
    <property type="match status" value="1"/>
</dbReference>
<dbReference type="InterPro" id="IPR002182">
    <property type="entry name" value="NB-ARC"/>
</dbReference>
<dbReference type="EMBL" id="CP108195">
    <property type="protein sequence ID" value="WTS16655.1"/>
    <property type="molecule type" value="Genomic_DNA"/>
</dbReference>
<dbReference type="PROSITE" id="PS51755">
    <property type="entry name" value="OMPR_PHOB"/>
    <property type="match status" value="1"/>
</dbReference>
<feature type="domain" description="OmpR/PhoB-type" evidence="6">
    <location>
        <begin position="1"/>
        <end position="90"/>
    </location>
</feature>
<dbReference type="SUPFAM" id="SSF48452">
    <property type="entry name" value="TPR-like"/>
    <property type="match status" value="2"/>
</dbReference>
<dbReference type="Gene3D" id="1.10.10.10">
    <property type="entry name" value="Winged helix-like DNA-binding domain superfamily/Winged helix DNA-binding domain"/>
    <property type="match status" value="1"/>
</dbReference>
<dbReference type="InterPro" id="IPR036388">
    <property type="entry name" value="WH-like_DNA-bd_sf"/>
</dbReference>
<dbReference type="SUPFAM" id="SSF46894">
    <property type="entry name" value="C-terminal effector domain of the bipartite response regulators"/>
    <property type="match status" value="1"/>
</dbReference>
<evidence type="ECO:0000313" key="7">
    <source>
        <dbReference type="EMBL" id="WTS16655.1"/>
    </source>
</evidence>
<dbReference type="Gene3D" id="1.25.40.10">
    <property type="entry name" value="Tetratricopeptide repeat domain"/>
    <property type="match status" value="2"/>
</dbReference>
<sequence>MRFGVLGPLTVWDGDGDPVVVPEVKVRALLAALLVHEGRPVSADRLIDGLWGDDLPGNPANALQAKVSQLRKALGRDRVVRQAPGYRLRLDEAGDEVDADRFLSLVDRAGSASGPRERTERLTEALELWRGPAYADFADEEFVRTAAQRLTEQRLAVREERAEALLESGDLTLLTGELADLVARHPLRERLRAVQLRALYLTGRQSEALASYADLRGRLADELGLDPSPELAALHEAILRQDPALAPPPTSPAGAAPPPSERPRSNLPAPLTALVGRERSLAEIGQLLATERLVTLTGPGGVGKTRLAVEAARRNQDAPDGVWLVELAGERGSVADLAQVVSAALGLRDDALSGPPGQGAAAGPEQRLATALRDRRTLLVLDNCEQVVDSVARLAGTLLGRAPHLRILTTTQEPLCVAGETVHLVEPLQPADAVSLFTARAAAASPGFSPDEATPETRAAVLEICRRLDGIPLALELAATRVRALGVEELAARLEDRFRVLTSGRRGAPPRQQTLRAVIDWSWELLSASERIVLRRLAVQRDGCTMDAAEEVCAGDGVRHDEVLDLVTRLVDRSLVVVVTDPGGAGPRYRLLESVAAYAKERLHETDELAAVRHRHLRHYTELAERAEPRLRGGGQREWLGRLDAETANLRAALDEATRRASTSGATDDAVRLATALSWWWLLRGRLSEARRALSAVLAVVPSAGELRLLSDAFGLMTGERPPAAPCHDVAITDPVRRGRALWFSAYGLFRSGDLTASEEAVSRALALFAAADDRWGTAAALGLRSMHALIRGDLDALGRDGLRSARIFCELGDQWGELQTVEPLAALAEIKGGYAESARRHEEGLRLARELGLDAEVSARLSGLGRLALLDRDWDRAVELHEQARRSASEQGYKYGELHAEMGLALGARRSGDLDAARAHLLRIRDEFGDVSSEAGDHLLQAELGFVAELRGDAAGAAAHHLLGLDVACAIGEPRAVALSLEGLAGAAALTEDGGRAAALLGAADAARRSAGAPLPPAERGDVDRITARATAALGGPAFAEAYGDGANLSPEKAARTARLHFRAAASGQDPGGLHTSPRTGR</sequence>
<organism evidence="7">
    <name type="scientific">Streptomyces sp. NBC_00119</name>
    <dbReference type="NCBI Taxonomy" id="2975659"/>
    <lineage>
        <taxon>Bacteria</taxon>
        <taxon>Bacillati</taxon>
        <taxon>Actinomycetota</taxon>
        <taxon>Actinomycetes</taxon>
        <taxon>Kitasatosporales</taxon>
        <taxon>Streptomycetaceae</taxon>
        <taxon>Streptomyces</taxon>
    </lineage>
</organism>
<name>A0AAU1UJ03_9ACTN</name>
<evidence type="ECO:0000256" key="4">
    <source>
        <dbReference type="PROSITE-ProRule" id="PRU01091"/>
    </source>
</evidence>
<dbReference type="Gene3D" id="3.40.50.300">
    <property type="entry name" value="P-loop containing nucleotide triphosphate hydrolases"/>
    <property type="match status" value="1"/>
</dbReference>
<dbReference type="CDD" id="cd15831">
    <property type="entry name" value="BTAD"/>
    <property type="match status" value="1"/>
</dbReference>
<dbReference type="SMART" id="SM00862">
    <property type="entry name" value="Trans_reg_C"/>
    <property type="match status" value="1"/>
</dbReference>
<evidence type="ECO:0000256" key="2">
    <source>
        <dbReference type="ARBA" id="ARBA00023012"/>
    </source>
</evidence>
<dbReference type="Pfam" id="PF25872">
    <property type="entry name" value="HTH_77"/>
    <property type="match status" value="1"/>
</dbReference>
<feature type="DNA-binding region" description="OmpR/PhoB-type" evidence="4">
    <location>
        <begin position="1"/>
        <end position="90"/>
    </location>
</feature>
<dbReference type="InterPro" id="IPR005158">
    <property type="entry name" value="BTAD"/>
</dbReference>
<dbReference type="PANTHER" id="PTHR47691">
    <property type="entry name" value="REGULATOR-RELATED"/>
    <property type="match status" value="1"/>
</dbReference>
<dbReference type="InterPro" id="IPR058852">
    <property type="entry name" value="HTH_77"/>
</dbReference>
<dbReference type="InterPro" id="IPR001867">
    <property type="entry name" value="OmpR/PhoB-type_DNA-bd"/>
</dbReference>
<reference evidence="7" key="1">
    <citation type="submission" date="2022-10" db="EMBL/GenBank/DDBJ databases">
        <title>The complete genomes of actinobacterial strains from the NBC collection.</title>
        <authorList>
            <person name="Joergensen T.S."/>
            <person name="Alvarez Arevalo M."/>
            <person name="Sterndorff E.B."/>
            <person name="Faurdal D."/>
            <person name="Vuksanovic O."/>
            <person name="Mourched A.-S."/>
            <person name="Charusanti P."/>
            <person name="Shaw S."/>
            <person name="Blin K."/>
            <person name="Weber T."/>
        </authorList>
    </citation>
    <scope>NUCLEOTIDE SEQUENCE</scope>
    <source>
        <strain evidence="7">NBC_00119</strain>
    </source>
</reference>
<dbReference type="GO" id="GO:0006355">
    <property type="term" value="P:regulation of DNA-templated transcription"/>
    <property type="evidence" value="ECO:0007669"/>
    <property type="project" value="InterPro"/>
</dbReference>
<dbReference type="GO" id="GO:0003677">
    <property type="term" value="F:DNA binding"/>
    <property type="evidence" value="ECO:0007669"/>
    <property type="project" value="UniProtKB-UniRule"/>
</dbReference>